<sequence length="328" mass="37377">MTDRNSSLIRPKAIEEHSLCSQDYLIPTDAISLAWEQLNKALRRRTGGLIVWGQWRIGKSSAIKYLQKVAESQYPGLRSAILDGETKLYISERDFFADLCKELKISTSGSSGECKRRAVDTMIKKGGMNAKRLFLLFIDEPHKWTDLQINWVCEVYDKLERVNVRLITVMVGQRTLMRARDAYIERGNGVVIDRLMRQVIEFSGVRDVEELKVVLGGYDTITEADSDWPFTRFFFPVAYASGFRLRESAGVIWDAFMQAIADHGEVTECPIPMKHLTLLVEAIFEDYHGNDATDFIIHKAFAKELIEEVSFSLYLDTLAGRSREAGDD</sequence>
<dbReference type="RefSeq" id="WP_061436526.1">
    <property type="nucleotide sequence ID" value="NZ_CP014546.1"/>
</dbReference>
<dbReference type="AlphaFoldDB" id="A0A127I145"/>
<protein>
    <recommendedName>
        <fullName evidence="3">ATP-binding protein</fullName>
    </recommendedName>
</protein>
<organism evidence="1 2">
    <name type="scientific">Pseudomonas azotoformans</name>
    <dbReference type="NCBI Taxonomy" id="47878"/>
    <lineage>
        <taxon>Bacteria</taxon>
        <taxon>Pseudomonadati</taxon>
        <taxon>Pseudomonadota</taxon>
        <taxon>Gammaproteobacteria</taxon>
        <taxon>Pseudomonadales</taxon>
        <taxon>Pseudomonadaceae</taxon>
        <taxon>Pseudomonas</taxon>
    </lineage>
</organism>
<name>A0A127I145_PSEAZ</name>
<dbReference type="Proteomes" id="UP000070516">
    <property type="component" value="Chromosome"/>
</dbReference>
<evidence type="ECO:0000313" key="2">
    <source>
        <dbReference type="Proteomes" id="UP000070516"/>
    </source>
</evidence>
<dbReference type="KEGG" id="pazo:AYR47_20390"/>
<reference evidence="1 2" key="1">
    <citation type="submission" date="2016-02" db="EMBL/GenBank/DDBJ databases">
        <title>Complete genome sequence of Pseudomonas azotoformans S4.</title>
        <authorList>
            <person name="Fang Y."/>
            <person name="Wu L."/>
            <person name="Feng G."/>
        </authorList>
    </citation>
    <scope>NUCLEOTIDE SEQUENCE [LARGE SCALE GENOMIC DNA]</scope>
    <source>
        <strain evidence="1 2">S4</strain>
    </source>
</reference>
<dbReference type="SUPFAM" id="SSF52540">
    <property type="entry name" value="P-loop containing nucleoside triphosphate hydrolases"/>
    <property type="match status" value="1"/>
</dbReference>
<dbReference type="EMBL" id="CP014546">
    <property type="protein sequence ID" value="AMN80528.1"/>
    <property type="molecule type" value="Genomic_DNA"/>
</dbReference>
<gene>
    <name evidence="1" type="ORF">AYR47_20390</name>
</gene>
<dbReference type="Gene3D" id="3.40.50.300">
    <property type="entry name" value="P-loop containing nucleotide triphosphate hydrolases"/>
    <property type="match status" value="1"/>
</dbReference>
<accession>A0A127I145</accession>
<evidence type="ECO:0008006" key="3">
    <source>
        <dbReference type="Google" id="ProtNLM"/>
    </source>
</evidence>
<evidence type="ECO:0000313" key="1">
    <source>
        <dbReference type="EMBL" id="AMN80528.1"/>
    </source>
</evidence>
<proteinExistence type="predicted"/>
<dbReference type="InterPro" id="IPR027417">
    <property type="entry name" value="P-loop_NTPase"/>
</dbReference>